<feature type="region of interest" description="Disordered" evidence="1">
    <location>
        <begin position="133"/>
        <end position="153"/>
    </location>
</feature>
<proteinExistence type="predicted"/>
<protein>
    <submittedName>
        <fullName evidence="2">Uncharacterized protein</fullName>
    </submittedName>
</protein>
<sequence>MMSEWWVKKGPGGNLPGVTNENLRPGINVSHEERENDVGGEEGVDDVVGEEQPTLGRSVHERDLEGIHPCRVRHQRHHERFPAPARQTHLAAFLPWHAERRKNKFGEVAEAKRLGAALIAVLPAAVRHGVVSLHGQGASRRNPNRKEKATRRRDGTIGRWRRDGQRPVAEARTPTKEGVNLDGITGRNRCCRHQERPVTTVFRPPVAFACIASVDLYYARVAALYDEIGCKIRYTAPAQGE</sequence>
<feature type="compositionally biased region" description="Basic and acidic residues" evidence="1">
    <location>
        <begin position="144"/>
        <end position="153"/>
    </location>
</feature>
<evidence type="ECO:0000256" key="1">
    <source>
        <dbReference type="SAM" id="MobiDB-lite"/>
    </source>
</evidence>
<dbReference type="Proteomes" id="UP000290560">
    <property type="component" value="Unassembled WGS sequence"/>
</dbReference>
<dbReference type="AlphaFoldDB" id="A0A445M8V3"/>
<reference evidence="2" key="1">
    <citation type="journal article" date="2018" name="Data Brief">
        <title>Genome sequence data from 17 accessions of Ensete ventricosum, a staple food crop for millions in Ethiopia.</title>
        <authorList>
            <person name="Yemataw Z."/>
            <person name="Muzemil S."/>
            <person name="Ambachew D."/>
            <person name="Tripathi L."/>
            <person name="Tesfaye K."/>
            <person name="Chala A."/>
            <person name="Farbos A."/>
            <person name="O'Neill P."/>
            <person name="Moore K."/>
            <person name="Grant M."/>
            <person name="Studholme D.J."/>
        </authorList>
    </citation>
    <scope>NUCLEOTIDE SEQUENCE [LARGE SCALE GENOMIC DNA]</scope>
    <source>
        <tissue evidence="2">Leaf</tissue>
    </source>
</reference>
<gene>
    <name evidence="2" type="ORF">BHM03_00001039</name>
</gene>
<organism evidence="2">
    <name type="scientific">Ensete ventricosum</name>
    <name type="common">Abyssinian banana</name>
    <name type="synonym">Musa ensete</name>
    <dbReference type="NCBI Taxonomy" id="4639"/>
    <lineage>
        <taxon>Eukaryota</taxon>
        <taxon>Viridiplantae</taxon>
        <taxon>Streptophyta</taxon>
        <taxon>Embryophyta</taxon>
        <taxon>Tracheophyta</taxon>
        <taxon>Spermatophyta</taxon>
        <taxon>Magnoliopsida</taxon>
        <taxon>Liliopsida</taxon>
        <taxon>Zingiberales</taxon>
        <taxon>Musaceae</taxon>
        <taxon>Ensete</taxon>
    </lineage>
</organism>
<accession>A0A445M8V3</accession>
<dbReference type="EMBL" id="KV875452">
    <property type="protein sequence ID" value="RZR70670.1"/>
    <property type="molecule type" value="Genomic_DNA"/>
</dbReference>
<name>A0A445M8V3_ENSVE</name>
<feature type="region of interest" description="Disordered" evidence="1">
    <location>
        <begin position="1"/>
        <end position="46"/>
    </location>
</feature>
<evidence type="ECO:0000313" key="2">
    <source>
        <dbReference type="EMBL" id="RZR70670.1"/>
    </source>
</evidence>